<reference evidence="2 3" key="1">
    <citation type="journal article" date="2012" name="Proc. Natl. Acad. Sci. U.S.A.">
        <title>Antigenic diversity is generated by distinct evolutionary mechanisms in African trypanosome species.</title>
        <authorList>
            <person name="Jackson A.P."/>
            <person name="Berry A."/>
            <person name="Aslett M."/>
            <person name="Allison H.C."/>
            <person name="Burton P."/>
            <person name="Vavrova-Anderson J."/>
            <person name="Brown R."/>
            <person name="Browne H."/>
            <person name="Corton N."/>
            <person name="Hauser H."/>
            <person name="Gamble J."/>
            <person name="Gilderthorp R."/>
            <person name="Marcello L."/>
            <person name="McQuillan J."/>
            <person name="Otto T.D."/>
            <person name="Quail M.A."/>
            <person name="Sanders M.J."/>
            <person name="van Tonder A."/>
            <person name="Ginger M.L."/>
            <person name="Field M.C."/>
            <person name="Barry J.D."/>
            <person name="Hertz-Fowler C."/>
            <person name="Berriman M."/>
        </authorList>
    </citation>
    <scope>NUCLEOTIDE SEQUENCE</scope>
    <source>
        <strain evidence="2 3">Y486</strain>
    </source>
</reference>
<dbReference type="Proteomes" id="UP000009027">
    <property type="component" value="Unassembled WGS sequence"/>
</dbReference>
<evidence type="ECO:0008006" key="4">
    <source>
        <dbReference type="Google" id="ProtNLM"/>
    </source>
</evidence>
<evidence type="ECO:0000313" key="3">
    <source>
        <dbReference type="Proteomes" id="UP000009027"/>
    </source>
</evidence>
<organism evidence="2 3">
    <name type="scientific">Trypanosoma vivax (strain Y486)</name>
    <dbReference type="NCBI Taxonomy" id="1055687"/>
    <lineage>
        <taxon>Eukaryota</taxon>
        <taxon>Discoba</taxon>
        <taxon>Euglenozoa</taxon>
        <taxon>Kinetoplastea</taxon>
        <taxon>Metakinetoplastina</taxon>
        <taxon>Trypanosomatida</taxon>
        <taxon>Trypanosomatidae</taxon>
        <taxon>Trypanosoma</taxon>
        <taxon>Duttonella</taxon>
    </lineage>
</organism>
<gene>
    <name evidence="2" type="ORF">TvY486_0031740</name>
</gene>
<dbReference type="OMA" id="SIMTIHT"/>
<accession>F9WS39</accession>
<dbReference type="AlphaFoldDB" id="F9WS39"/>
<dbReference type="VEuPathDB" id="TriTrypDB:TvY486_0031740"/>
<keyword evidence="3" id="KW-1185">Reference proteome</keyword>
<protein>
    <recommendedName>
        <fullName evidence="4">Methyltransferase</fullName>
    </recommendedName>
</protein>
<evidence type="ECO:0000313" key="2">
    <source>
        <dbReference type="EMBL" id="CCD20377.1"/>
    </source>
</evidence>
<name>F9WS39_TRYVY</name>
<evidence type="ECO:0000256" key="1">
    <source>
        <dbReference type="SAM" id="MobiDB-lite"/>
    </source>
</evidence>
<sequence>MIKKFGHRGGDVTATLRHLQKKHRLLLNDVETIFVGGLWQRAVVAWVAAHQRMDLLARRNFRASNWSQRPGPWERVVDETASKMEYVASLIDEGHGAFPSRALSFFLFADACCPNDTSLSRDSCSDVCPLPFTLEQAVALLRRRDGKSLVGEITRDYCTLKLASNSLVPLAPEGAPPHLDGAELLAPRSADLIALDFTEPEHATTTGRVWRSVSRDAMVLASHLLKPTGSVILRLPLHAKVSDRAAHNALMKYLRWSFQRSACEMSGEQVCYVGCGSGAGQHIAEFPKSHFPGLLEKSTVRPRQWNPRVVRNRSFFTPVTPSYACAPQTKERSGRATGPEGSEVGQNNENDADAYFALAVEMVERGLHNQKRDD</sequence>
<dbReference type="EMBL" id="CAEX01005400">
    <property type="protein sequence ID" value="CCD20377.1"/>
    <property type="molecule type" value="Genomic_DNA"/>
</dbReference>
<feature type="region of interest" description="Disordered" evidence="1">
    <location>
        <begin position="321"/>
        <end position="350"/>
    </location>
</feature>
<proteinExistence type="predicted"/>